<keyword evidence="2" id="KW-1185">Reference proteome</keyword>
<dbReference type="AlphaFoldDB" id="A0A9X2MIG5"/>
<accession>A0A9X2MIG5</accession>
<gene>
    <name evidence="1" type="ORF">NSA23_11050</name>
</gene>
<proteinExistence type="predicted"/>
<dbReference type="EMBL" id="JANJZL010000007">
    <property type="protein sequence ID" value="MCR2044643.1"/>
    <property type="molecule type" value="Genomic_DNA"/>
</dbReference>
<organism evidence="1 2">
    <name type="scientific">Anaerosalibacter massiliensis</name>
    <dbReference type="NCBI Taxonomy" id="1347392"/>
    <lineage>
        <taxon>Bacteria</taxon>
        <taxon>Bacillati</taxon>
        <taxon>Bacillota</taxon>
        <taxon>Tissierellia</taxon>
        <taxon>Tissierellales</taxon>
        <taxon>Sporanaerobacteraceae</taxon>
        <taxon>Anaerosalibacter</taxon>
    </lineage>
</organism>
<sequence length="48" mass="5285">MAFLAIESIVTSFVSSVLWGMGFVLKEEMDIGVTKLIGLLQSLYGYNL</sequence>
<name>A0A9X2MIG5_9FIRM</name>
<evidence type="ECO:0000313" key="1">
    <source>
        <dbReference type="EMBL" id="MCR2044643.1"/>
    </source>
</evidence>
<comment type="caution">
    <text evidence="1">The sequence shown here is derived from an EMBL/GenBank/DDBJ whole genome shotgun (WGS) entry which is preliminary data.</text>
</comment>
<dbReference type="Proteomes" id="UP001142078">
    <property type="component" value="Unassembled WGS sequence"/>
</dbReference>
<reference evidence="1" key="1">
    <citation type="submission" date="2022-07" db="EMBL/GenBank/DDBJ databases">
        <title>Enhanced cultured diversity of the mouse gut microbiota enables custom-made synthetic communities.</title>
        <authorList>
            <person name="Afrizal A."/>
        </authorList>
    </citation>
    <scope>NUCLEOTIDE SEQUENCE</scope>
    <source>
        <strain evidence="1">DSM 29482</strain>
    </source>
</reference>
<protein>
    <submittedName>
        <fullName evidence="1">Uncharacterized protein</fullName>
    </submittedName>
</protein>
<evidence type="ECO:0000313" key="2">
    <source>
        <dbReference type="Proteomes" id="UP001142078"/>
    </source>
</evidence>
<dbReference type="RefSeq" id="WP_187116652.1">
    <property type="nucleotide sequence ID" value="NZ_CABKTM010000025.1"/>
</dbReference>